<reference evidence="1" key="1">
    <citation type="submission" date="2021-02" db="EMBL/GenBank/DDBJ databases">
        <authorList>
            <person name="Nowell W R."/>
        </authorList>
    </citation>
    <scope>NUCLEOTIDE SEQUENCE</scope>
</reference>
<dbReference type="EMBL" id="CAJNOL010003922">
    <property type="protein sequence ID" value="CAF1577191.1"/>
    <property type="molecule type" value="Genomic_DNA"/>
</dbReference>
<proteinExistence type="predicted"/>
<dbReference type="Proteomes" id="UP000663870">
    <property type="component" value="Unassembled WGS sequence"/>
</dbReference>
<accession>A0A815YZ72</accession>
<protein>
    <submittedName>
        <fullName evidence="1">Uncharacterized protein</fullName>
    </submittedName>
</protein>
<organism evidence="1 2">
    <name type="scientific">Rotaria sordida</name>
    <dbReference type="NCBI Taxonomy" id="392033"/>
    <lineage>
        <taxon>Eukaryota</taxon>
        <taxon>Metazoa</taxon>
        <taxon>Spiralia</taxon>
        <taxon>Gnathifera</taxon>
        <taxon>Rotifera</taxon>
        <taxon>Eurotatoria</taxon>
        <taxon>Bdelloidea</taxon>
        <taxon>Philodinida</taxon>
        <taxon>Philodinidae</taxon>
        <taxon>Rotaria</taxon>
    </lineage>
</organism>
<evidence type="ECO:0000313" key="2">
    <source>
        <dbReference type="Proteomes" id="UP000663870"/>
    </source>
</evidence>
<evidence type="ECO:0000313" key="1">
    <source>
        <dbReference type="EMBL" id="CAF1577191.1"/>
    </source>
</evidence>
<dbReference type="AlphaFoldDB" id="A0A815YZ72"/>
<name>A0A815YZ72_9BILA</name>
<gene>
    <name evidence="1" type="ORF">JXQ802_LOCUS45820</name>
</gene>
<comment type="caution">
    <text evidence="1">The sequence shown here is derived from an EMBL/GenBank/DDBJ whole genome shotgun (WGS) entry which is preliminary data.</text>
</comment>
<keyword evidence="2" id="KW-1185">Reference proteome</keyword>
<sequence>MEQMKRPLSGIIHDNKRQKKEEIYITNDVTYADNKRWERLILSHMPNLRVFDILHEDWPKHANNNQLVLDTQINPFTSSFWIERQWFFEHQCYHLRYTDCTIFYSINPYRRKNYVLYEQSMETTCLNSDKTNLKASQCWQQKLYKLNLLETLVNDYISKQVGSKLYLWW</sequence>